<reference evidence="1 2" key="1">
    <citation type="submission" date="2016-10" db="EMBL/GenBank/DDBJ databases">
        <authorList>
            <person name="de Groot N.N."/>
        </authorList>
    </citation>
    <scope>NUCLEOTIDE SEQUENCE [LARGE SCALE GENOMIC DNA]</scope>
    <source>
        <strain evidence="1 2">DSM 16195</strain>
    </source>
</reference>
<accession>A0A1G7J4P7</accession>
<dbReference type="Proteomes" id="UP000199321">
    <property type="component" value="Unassembled WGS sequence"/>
</dbReference>
<dbReference type="AlphaFoldDB" id="A0A1G7J4P7"/>
<dbReference type="InterPro" id="IPR006175">
    <property type="entry name" value="YjgF/YER057c/UK114"/>
</dbReference>
<dbReference type="Gene3D" id="3.30.1330.40">
    <property type="entry name" value="RutC-like"/>
    <property type="match status" value="1"/>
</dbReference>
<evidence type="ECO:0000313" key="1">
    <source>
        <dbReference type="EMBL" id="SDF19818.1"/>
    </source>
</evidence>
<dbReference type="STRING" id="227084.SAMN05421855_10884"/>
<name>A0A1G7J4P7_9FLAO</name>
<keyword evidence="2" id="KW-1185">Reference proteome</keyword>
<dbReference type="Pfam" id="PF01042">
    <property type="entry name" value="Ribonuc_L-PSP"/>
    <property type="match status" value="1"/>
</dbReference>
<organism evidence="1 2">
    <name type="scientific">Ulvibacter litoralis</name>
    <dbReference type="NCBI Taxonomy" id="227084"/>
    <lineage>
        <taxon>Bacteria</taxon>
        <taxon>Pseudomonadati</taxon>
        <taxon>Bacteroidota</taxon>
        <taxon>Flavobacteriia</taxon>
        <taxon>Flavobacteriales</taxon>
        <taxon>Flavobacteriaceae</taxon>
        <taxon>Ulvibacter</taxon>
    </lineage>
</organism>
<feature type="non-terminal residue" evidence="1">
    <location>
        <position position="91"/>
    </location>
</feature>
<evidence type="ECO:0000313" key="2">
    <source>
        <dbReference type="Proteomes" id="UP000199321"/>
    </source>
</evidence>
<gene>
    <name evidence="1" type="ORF">SAMN05421855_10884</name>
</gene>
<dbReference type="InterPro" id="IPR035959">
    <property type="entry name" value="RutC-like_sf"/>
</dbReference>
<proteinExistence type="predicted"/>
<protein>
    <submittedName>
        <fullName evidence="1">Endoribonuclease L-PSP</fullName>
    </submittedName>
</protein>
<dbReference type="EMBL" id="FNBA01000008">
    <property type="protein sequence ID" value="SDF19818.1"/>
    <property type="molecule type" value="Genomic_DNA"/>
</dbReference>
<sequence length="91" mass="9868">MNRMEHVNPEGLIKNSAFSQIITTEGNGKTIYIGGQNAVNGNGEIVGKNDILKQTEQVIKNLEIALKSCGVNFESLVKLNIHIVQGQNAYG</sequence>
<dbReference type="SUPFAM" id="SSF55298">
    <property type="entry name" value="YjgF-like"/>
    <property type="match status" value="1"/>
</dbReference>